<proteinExistence type="predicted"/>
<dbReference type="PANTHER" id="PTHR11586">
    <property type="entry name" value="TRNA-AMINOACYLATION COFACTOR ARC1 FAMILY MEMBER"/>
    <property type="match status" value="1"/>
</dbReference>
<evidence type="ECO:0000313" key="7">
    <source>
        <dbReference type="Proteomes" id="UP000018208"/>
    </source>
</evidence>
<dbReference type="Proteomes" id="UP000018208">
    <property type="component" value="Unassembled WGS sequence"/>
</dbReference>
<dbReference type="EMBL" id="AUWU02000008">
    <property type="protein sequence ID" value="KAH0569977.1"/>
    <property type="molecule type" value="Genomic_DNA"/>
</dbReference>
<sequence>MSIQHAISQLSALITKIEDHTGTSAIQVPKQQKQSKIVSPKIELPPLITAFSKCEIRVSQIVECTRVDYSDKLLVCKLKVSETEIRDFAAGVGPWYSPEELLNKKIVTILNLKARPMAEGRIISQAMLFAGSSADHSVVKLCFPDQSIPVGTRVLPEGYTELPEAEGQPKKNFDKVLDVLKSKNREMTMDGVRLLANGKSISVNVEDGFSLG</sequence>
<reference evidence="5 6" key="1">
    <citation type="journal article" date="2014" name="PLoS Genet.">
        <title>The Genome of Spironucleus salmonicida Highlights a Fish Pathogen Adapted to Fluctuating Environments.</title>
        <authorList>
            <person name="Xu F."/>
            <person name="Jerlstrom-Hultqvist J."/>
            <person name="Einarsson E."/>
            <person name="Astvaldsson A."/>
            <person name="Svard S.G."/>
            <person name="Andersson J.O."/>
        </authorList>
    </citation>
    <scope>NUCLEOTIDE SEQUENCE</scope>
    <source>
        <strain evidence="6">ATCC 50377</strain>
    </source>
</reference>
<dbReference type="Pfam" id="PF01588">
    <property type="entry name" value="tRNA_bind"/>
    <property type="match status" value="1"/>
</dbReference>
<dbReference type="PROSITE" id="PS50886">
    <property type="entry name" value="TRBD"/>
    <property type="match status" value="1"/>
</dbReference>
<evidence type="ECO:0000259" key="4">
    <source>
        <dbReference type="PROSITE" id="PS50886"/>
    </source>
</evidence>
<evidence type="ECO:0000256" key="1">
    <source>
        <dbReference type="ARBA" id="ARBA00022555"/>
    </source>
</evidence>
<accession>V6LDC5</accession>
<keyword evidence="2 3" id="KW-0694">RNA-binding</keyword>
<name>V6LDC5_9EUKA</name>
<reference evidence="6" key="2">
    <citation type="submission" date="2020-12" db="EMBL/GenBank/DDBJ databases">
        <title>New Spironucleus salmonicida genome in near-complete chromosomes.</title>
        <authorList>
            <person name="Xu F."/>
            <person name="Kurt Z."/>
            <person name="Jimenez-Gonzalez A."/>
            <person name="Astvaldsson A."/>
            <person name="Andersson J.O."/>
            <person name="Svard S.G."/>
        </authorList>
    </citation>
    <scope>NUCLEOTIDE SEQUENCE</scope>
    <source>
        <strain evidence="6">ATCC 50377</strain>
    </source>
</reference>
<dbReference type="InterPro" id="IPR051270">
    <property type="entry name" value="Tyrosine-tRNA_ligase_regulator"/>
</dbReference>
<dbReference type="GO" id="GO:0004812">
    <property type="term" value="F:aminoacyl-tRNA ligase activity"/>
    <property type="evidence" value="ECO:0007669"/>
    <property type="project" value="UniProtKB-KW"/>
</dbReference>
<dbReference type="VEuPathDB" id="GiardiaDB:SS50377_27949"/>
<keyword evidence="5" id="KW-0030">Aminoacyl-tRNA synthetase</keyword>
<dbReference type="AlphaFoldDB" id="V6LDC5"/>
<evidence type="ECO:0000256" key="2">
    <source>
        <dbReference type="ARBA" id="ARBA00022884"/>
    </source>
</evidence>
<keyword evidence="7" id="KW-1185">Reference proteome</keyword>
<evidence type="ECO:0000313" key="5">
    <source>
        <dbReference type="EMBL" id="EST42510.1"/>
    </source>
</evidence>
<organism evidence="5">
    <name type="scientific">Spironucleus salmonicida</name>
    <dbReference type="NCBI Taxonomy" id="348837"/>
    <lineage>
        <taxon>Eukaryota</taxon>
        <taxon>Metamonada</taxon>
        <taxon>Diplomonadida</taxon>
        <taxon>Hexamitidae</taxon>
        <taxon>Hexamitinae</taxon>
        <taxon>Spironucleus</taxon>
    </lineage>
</organism>
<dbReference type="InterPro" id="IPR012340">
    <property type="entry name" value="NA-bd_OB-fold"/>
</dbReference>
<gene>
    <name evidence="5" type="ORF">SS50377_17817</name>
    <name evidence="6" type="ORF">SS50377_27949</name>
</gene>
<dbReference type="SUPFAM" id="SSF50249">
    <property type="entry name" value="Nucleic acid-binding proteins"/>
    <property type="match status" value="1"/>
</dbReference>
<dbReference type="EMBL" id="KI546159">
    <property type="protein sequence ID" value="EST42510.1"/>
    <property type="molecule type" value="Genomic_DNA"/>
</dbReference>
<dbReference type="GO" id="GO:0000049">
    <property type="term" value="F:tRNA binding"/>
    <property type="evidence" value="ECO:0007669"/>
    <property type="project" value="UniProtKB-UniRule"/>
</dbReference>
<evidence type="ECO:0000256" key="3">
    <source>
        <dbReference type="PROSITE-ProRule" id="PRU00209"/>
    </source>
</evidence>
<dbReference type="PANTHER" id="PTHR11586:SF37">
    <property type="entry name" value="TRNA-BINDING DOMAIN-CONTAINING PROTEIN"/>
    <property type="match status" value="1"/>
</dbReference>
<feature type="domain" description="TRNA-binding" evidence="4">
    <location>
        <begin position="50"/>
        <end position="155"/>
    </location>
</feature>
<dbReference type="OrthoDB" id="10255023at2759"/>
<dbReference type="Gene3D" id="2.40.50.140">
    <property type="entry name" value="Nucleic acid-binding proteins"/>
    <property type="match status" value="1"/>
</dbReference>
<protein>
    <submittedName>
        <fullName evidence="5">Methionyl-tRNA synthetase</fullName>
    </submittedName>
</protein>
<evidence type="ECO:0000313" key="6">
    <source>
        <dbReference type="EMBL" id="KAH0569977.1"/>
    </source>
</evidence>
<keyword evidence="5" id="KW-0436">Ligase</keyword>
<keyword evidence="1 3" id="KW-0820">tRNA-binding</keyword>
<dbReference type="InterPro" id="IPR002547">
    <property type="entry name" value="tRNA-bd_dom"/>
</dbReference>